<evidence type="ECO:0000259" key="3">
    <source>
        <dbReference type="PROSITE" id="PS50937"/>
    </source>
</evidence>
<keyword evidence="1" id="KW-0238">DNA-binding</keyword>
<dbReference type="EMBL" id="JBHUHO010000039">
    <property type="protein sequence ID" value="MFD2117289.1"/>
    <property type="molecule type" value="Genomic_DNA"/>
</dbReference>
<evidence type="ECO:0000256" key="2">
    <source>
        <dbReference type="SAM" id="Coils"/>
    </source>
</evidence>
<dbReference type="PROSITE" id="PS50937">
    <property type="entry name" value="HTH_MERR_2"/>
    <property type="match status" value="1"/>
</dbReference>
<dbReference type="InterPro" id="IPR000551">
    <property type="entry name" value="MerR-type_HTH_dom"/>
</dbReference>
<name>A0ABW4YP75_9BACL</name>
<proteinExistence type="predicted"/>
<keyword evidence="5" id="KW-1185">Reference proteome</keyword>
<feature type="coiled-coil region" evidence="2">
    <location>
        <begin position="57"/>
        <end position="110"/>
    </location>
</feature>
<organism evidence="4 5">
    <name type="scientific">Paenibacillus yanchengensis</name>
    <dbReference type="NCBI Taxonomy" id="2035833"/>
    <lineage>
        <taxon>Bacteria</taxon>
        <taxon>Bacillati</taxon>
        <taxon>Bacillota</taxon>
        <taxon>Bacilli</taxon>
        <taxon>Bacillales</taxon>
        <taxon>Paenibacillaceae</taxon>
        <taxon>Paenibacillus</taxon>
    </lineage>
</organism>
<evidence type="ECO:0000313" key="5">
    <source>
        <dbReference type="Proteomes" id="UP001597362"/>
    </source>
</evidence>
<dbReference type="PANTHER" id="PTHR30204:SF95">
    <property type="entry name" value="HTH-TYPE TRANSCRIPTIONAL REGULATOR CUER"/>
    <property type="match status" value="1"/>
</dbReference>
<accession>A0ABW4YP75</accession>
<evidence type="ECO:0000256" key="1">
    <source>
        <dbReference type="ARBA" id="ARBA00023125"/>
    </source>
</evidence>
<dbReference type="InterPro" id="IPR009061">
    <property type="entry name" value="DNA-bd_dom_put_sf"/>
</dbReference>
<keyword evidence="2" id="KW-0175">Coiled coil</keyword>
<dbReference type="RefSeq" id="WP_377774312.1">
    <property type="nucleotide sequence ID" value="NZ_JBHUHO010000039.1"/>
</dbReference>
<sequence>MSDVPQMYKIGELANLANINTRTIDYYTTIGLIAPIERSTSNYRLYSDETLATLHRIEQLKRNKLTLEEIKAILHKRDSDLTEESVTQRLNELELQLSNIEREVKALEPVLKQMKPRQARQLFTKLTPQTAACIEALMLLMNKNTFM</sequence>
<dbReference type="PANTHER" id="PTHR30204">
    <property type="entry name" value="REDOX-CYCLING DRUG-SENSING TRANSCRIPTIONAL ACTIVATOR SOXR"/>
    <property type="match status" value="1"/>
</dbReference>
<dbReference type="Proteomes" id="UP001597362">
    <property type="component" value="Unassembled WGS sequence"/>
</dbReference>
<protein>
    <submittedName>
        <fullName evidence="4">MerR family transcriptional regulator</fullName>
    </submittedName>
</protein>
<dbReference type="SMART" id="SM00422">
    <property type="entry name" value="HTH_MERR"/>
    <property type="match status" value="1"/>
</dbReference>
<gene>
    <name evidence="4" type="ORF">ACFSJH_16285</name>
</gene>
<dbReference type="InterPro" id="IPR047057">
    <property type="entry name" value="MerR_fam"/>
</dbReference>
<reference evidence="5" key="1">
    <citation type="journal article" date="2019" name="Int. J. Syst. Evol. Microbiol.">
        <title>The Global Catalogue of Microorganisms (GCM) 10K type strain sequencing project: providing services to taxonomists for standard genome sequencing and annotation.</title>
        <authorList>
            <consortium name="The Broad Institute Genomics Platform"/>
            <consortium name="The Broad Institute Genome Sequencing Center for Infectious Disease"/>
            <person name="Wu L."/>
            <person name="Ma J."/>
        </authorList>
    </citation>
    <scope>NUCLEOTIDE SEQUENCE [LARGE SCALE GENOMIC DNA]</scope>
    <source>
        <strain evidence="5">GH52</strain>
    </source>
</reference>
<feature type="domain" description="HTH merR-type" evidence="3">
    <location>
        <begin position="7"/>
        <end position="76"/>
    </location>
</feature>
<comment type="caution">
    <text evidence="4">The sequence shown here is derived from an EMBL/GenBank/DDBJ whole genome shotgun (WGS) entry which is preliminary data.</text>
</comment>
<evidence type="ECO:0000313" key="4">
    <source>
        <dbReference type="EMBL" id="MFD2117289.1"/>
    </source>
</evidence>
<dbReference type="Pfam" id="PF13411">
    <property type="entry name" value="MerR_1"/>
    <property type="match status" value="1"/>
</dbReference>
<dbReference type="SUPFAM" id="SSF46955">
    <property type="entry name" value="Putative DNA-binding domain"/>
    <property type="match status" value="1"/>
</dbReference>
<dbReference type="Gene3D" id="1.10.1660.10">
    <property type="match status" value="1"/>
</dbReference>